<evidence type="ECO:0000256" key="1">
    <source>
        <dbReference type="ARBA" id="ARBA00023015"/>
    </source>
</evidence>
<name>A0A4R8DFE8_9BACT</name>
<dbReference type="GO" id="GO:0043565">
    <property type="term" value="F:sequence-specific DNA binding"/>
    <property type="evidence" value="ECO:0007669"/>
    <property type="project" value="InterPro"/>
</dbReference>
<dbReference type="InterPro" id="IPR019888">
    <property type="entry name" value="Tscrpt_reg_AsnC-like"/>
</dbReference>
<dbReference type="Proteomes" id="UP000294498">
    <property type="component" value="Unassembled WGS sequence"/>
</dbReference>
<evidence type="ECO:0000313" key="6">
    <source>
        <dbReference type="Proteomes" id="UP000294498"/>
    </source>
</evidence>
<organism evidence="5 6">
    <name type="scientific">Dinghuibacter silviterrae</name>
    <dbReference type="NCBI Taxonomy" id="1539049"/>
    <lineage>
        <taxon>Bacteria</taxon>
        <taxon>Pseudomonadati</taxon>
        <taxon>Bacteroidota</taxon>
        <taxon>Chitinophagia</taxon>
        <taxon>Chitinophagales</taxon>
        <taxon>Chitinophagaceae</taxon>
        <taxon>Dinghuibacter</taxon>
    </lineage>
</organism>
<comment type="caution">
    <text evidence="5">The sequence shown here is derived from an EMBL/GenBank/DDBJ whole genome shotgun (WGS) entry which is preliminary data.</text>
</comment>
<evidence type="ECO:0000313" key="5">
    <source>
        <dbReference type="EMBL" id="TDW96038.1"/>
    </source>
</evidence>
<dbReference type="OrthoDB" id="9800326at2"/>
<dbReference type="SMART" id="SM00344">
    <property type="entry name" value="HTH_ASNC"/>
    <property type="match status" value="1"/>
</dbReference>
<evidence type="ECO:0000256" key="3">
    <source>
        <dbReference type="ARBA" id="ARBA00023163"/>
    </source>
</evidence>
<dbReference type="PROSITE" id="PS50956">
    <property type="entry name" value="HTH_ASNC_2"/>
    <property type="match status" value="1"/>
</dbReference>
<dbReference type="AlphaFoldDB" id="A0A4R8DFE8"/>
<dbReference type="InterPro" id="IPR011008">
    <property type="entry name" value="Dimeric_a/b-barrel"/>
</dbReference>
<dbReference type="InterPro" id="IPR036390">
    <property type="entry name" value="WH_DNA-bd_sf"/>
</dbReference>
<dbReference type="PRINTS" id="PR00033">
    <property type="entry name" value="HTHASNC"/>
</dbReference>
<evidence type="ECO:0000259" key="4">
    <source>
        <dbReference type="PROSITE" id="PS50956"/>
    </source>
</evidence>
<dbReference type="InterPro" id="IPR000485">
    <property type="entry name" value="AsnC-type_HTH_dom"/>
</dbReference>
<dbReference type="Gene3D" id="1.10.10.10">
    <property type="entry name" value="Winged helix-like DNA-binding domain superfamily/Winged helix DNA-binding domain"/>
    <property type="match status" value="1"/>
</dbReference>
<gene>
    <name evidence="5" type="ORF">EDB95_3860</name>
</gene>
<dbReference type="InterPro" id="IPR036388">
    <property type="entry name" value="WH-like_DNA-bd_sf"/>
</dbReference>
<dbReference type="EMBL" id="SODV01000002">
    <property type="protein sequence ID" value="TDW96038.1"/>
    <property type="molecule type" value="Genomic_DNA"/>
</dbReference>
<protein>
    <submittedName>
        <fullName evidence="5">DNA-binding Lrp family transcriptional regulator</fullName>
    </submittedName>
</protein>
<sequence length="171" mass="19263">MEKEGSAGKNAVAGGAGAIPALDTKDLQILRLLQENARITVREIASQVHLSTTPVHERIKRMEETGVIRQYVTLVDHAKVKKGLMVICYVSLKQHNKQSGAQFIRAIDAMEEVIECYNISGEFDFMLKVAVENMDAYYHFHVHKLSEIEDIGHLQSVFVMGIIKQTHQLVY</sequence>
<keyword evidence="6" id="KW-1185">Reference proteome</keyword>
<evidence type="ECO:0000256" key="2">
    <source>
        <dbReference type="ARBA" id="ARBA00023125"/>
    </source>
</evidence>
<dbReference type="GO" id="GO:0043200">
    <property type="term" value="P:response to amino acid"/>
    <property type="evidence" value="ECO:0007669"/>
    <property type="project" value="TreeGrafter"/>
</dbReference>
<dbReference type="CDD" id="cd00090">
    <property type="entry name" value="HTH_ARSR"/>
    <property type="match status" value="1"/>
</dbReference>
<reference evidence="5 6" key="1">
    <citation type="submission" date="2019-03" db="EMBL/GenBank/DDBJ databases">
        <title>Genomic Encyclopedia of Type Strains, Phase IV (KMG-IV): sequencing the most valuable type-strain genomes for metagenomic binning, comparative biology and taxonomic classification.</title>
        <authorList>
            <person name="Goeker M."/>
        </authorList>
    </citation>
    <scope>NUCLEOTIDE SEQUENCE [LARGE SCALE GENOMIC DNA]</scope>
    <source>
        <strain evidence="5 6">DSM 100059</strain>
    </source>
</reference>
<dbReference type="PANTHER" id="PTHR30154:SF34">
    <property type="entry name" value="TRANSCRIPTIONAL REGULATOR AZLB"/>
    <property type="match status" value="1"/>
</dbReference>
<dbReference type="GO" id="GO:0006355">
    <property type="term" value="P:regulation of DNA-templated transcription"/>
    <property type="evidence" value="ECO:0007669"/>
    <property type="project" value="UniProtKB-ARBA"/>
</dbReference>
<accession>A0A4R8DFE8</accession>
<feature type="domain" description="HTH asnC-type" evidence="4">
    <location>
        <begin position="22"/>
        <end position="85"/>
    </location>
</feature>
<dbReference type="Gene3D" id="3.30.70.920">
    <property type="match status" value="1"/>
</dbReference>
<dbReference type="SUPFAM" id="SSF46785">
    <property type="entry name" value="Winged helix' DNA-binding domain"/>
    <property type="match status" value="1"/>
</dbReference>
<dbReference type="Pfam" id="PF01037">
    <property type="entry name" value="AsnC_trans_reg"/>
    <property type="match status" value="1"/>
</dbReference>
<dbReference type="InterPro" id="IPR011991">
    <property type="entry name" value="ArsR-like_HTH"/>
</dbReference>
<dbReference type="Pfam" id="PF13412">
    <property type="entry name" value="HTH_24"/>
    <property type="match status" value="1"/>
</dbReference>
<dbReference type="PANTHER" id="PTHR30154">
    <property type="entry name" value="LEUCINE-RESPONSIVE REGULATORY PROTEIN"/>
    <property type="match status" value="1"/>
</dbReference>
<keyword evidence="3" id="KW-0804">Transcription</keyword>
<dbReference type="RefSeq" id="WP_133995948.1">
    <property type="nucleotide sequence ID" value="NZ_SODV01000002.1"/>
</dbReference>
<dbReference type="GO" id="GO:0005829">
    <property type="term" value="C:cytosol"/>
    <property type="evidence" value="ECO:0007669"/>
    <property type="project" value="TreeGrafter"/>
</dbReference>
<dbReference type="SUPFAM" id="SSF54909">
    <property type="entry name" value="Dimeric alpha+beta barrel"/>
    <property type="match status" value="1"/>
</dbReference>
<keyword evidence="1" id="KW-0805">Transcription regulation</keyword>
<proteinExistence type="predicted"/>
<dbReference type="InterPro" id="IPR019887">
    <property type="entry name" value="Tscrpt_reg_AsnC/Lrp_C"/>
</dbReference>
<keyword evidence="2 5" id="KW-0238">DNA-binding</keyword>